<dbReference type="InterPro" id="IPR023346">
    <property type="entry name" value="Lysozyme-like_dom_sf"/>
</dbReference>
<evidence type="ECO:0000313" key="4">
    <source>
        <dbReference type="Proteomes" id="UP000593910"/>
    </source>
</evidence>
<dbReference type="AlphaFoldDB" id="A0A7M1AUH6"/>
<dbReference type="RefSeq" id="WP_193114489.1">
    <property type="nucleotide sequence ID" value="NZ_CP041165.1"/>
</dbReference>
<keyword evidence="4" id="KW-1185">Reference proteome</keyword>
<proteinExistence type="inferred from homology"/>
<dbReference type="InterPro" id="IPR000189">
    <property type="entry name" value="Transglyc_AS"/>
</dbReference>
<evidence type="ECO:0000256" key="1">
    <source>
        <dbReference type="ARBA" id="ARBA00007734"/>
    </source>
</evidence>
<comment type="similarity">
    <text evidence="1">Belongs to the transglycosylase Slt family.</text>
</comment>
<evidence type="ECO:0000313" key="3">
    <source>
        <dbReference type="EMBL" id="QOP41069.1"/>
    </source>
</evidence>
<accession>A0A7M1AUH6</accession>
<dbReference type="Pfam" id="PF01464">
    <property type="entry name" value="SLT"/>
    <property type="match status" value="1"/>
</dbReference>
<dbReference type="GO" id="GO:0008933">
    <property type="term" value="F:peptidoglycan lytic transglycosylase activity"/>
    <property type="evidence" value="ECO:0007669"/>
    <property type="project" value="InterPro"/>
</dbReference>
<dbReference type="PANTHER" id="PTHR37423:SF2">
    <property type="entry name" value="MEMBRANE-BOUND LYTIC MUREIN TRANSGLYCOSYLASE C"/>
    <property type="match status" value="1"/>
</dbReference>
<reference evidence="3 4" key="1">
    <citation type="submission" date="2019-06" db="EMBL/GenBank/DDBJ databases">
        <title>Sulfurimonas gotlandica sp. nov., a chemoautotrophic and psychrotolerant epsilonproteobacterium isolated from a pelagic redoxcline, and an emended description of the genus Sulfurimonas.</title>
        <authorList>
            <person name="Wang S."/>
            <person name="Jiang L."/>
            <person name="Shao Z."/>
        </authorList>
    </citation>
    <scope>NUCLEOTIDE SEQUENCE [LARGE SCALE GENOMIC DNA]</scope>
    <source>
        <strain evidence="3 4">B2</strain>
    </source>
</reference>
<dbReference type="GO" id="GO:0016020">
    <property type="term" value="C:membrane"/>
    <property type="evidence" value="ECO:0007669"/>
    <property type="project" value="InterPro"/>
</dbReference>
<dbReference type="InterPro" id="IPR008258">
    <property type="entry name" value="Transglycosylase_SLT_dom_1"/>
</dbReference>
<dbReference type="Gene3D" id="1.10.530.10">
    <property type="match status" value="1"/>
</dbReference>
<dbReference type="PROSITE" id="PS00922">
    <property type="entry name" value="TRANSGLYCOSYLASE"/>
    <property type="match status" value="1"/>
</dbReference>
<dbReference type="Proteomes" id="UP000593910">
    <property type="component" value="Chromosome"/>
</dbReference>
<protein>
    <submittedName>
        <fullName evidence="3">DUF3393 domain-containing protein</fullName>
    </submittedName>
</protein>
<dbReference type="GO" id="GO:0000270">
    <property type="term" value="P:peptidoglycan metabolic process"/>
    <property type="evidence" value="ECO:0007669"/>
    <property type="project" value="InterPro"/>
</dbReference>
<organism evidence="3 4">
    <name type="scientific">Sulfurimonas marina</name>
    <dbReference type="NCBI Taxonomy" id="2590551"/>
    <lineage>
        <taxon>Bacteria</taxon>
        <taxon>Pseudomonadati</taxon>
        <taxon>Campylobacterota</taxon>
        <taxon>Epsilonproteobacteria</taxon>
        <taxon>Campylobacterales</taxon>
        <taxon>Sulfurimonadaceae</taxon>
        <taxon>Sulfurimonas</taxon>
    </lineage>
</organism>
<dbReference type="EMBL" id="CP041165">
    <property type="protein sequence ID" value="QOP41069.1"/>
    <property type="molecule type" value="Genomic_DNA"/>
</dbReference>
<dbReference type="PANTHER" id="PTHR37423">
    <property type="entry name" value="SOLUBLE LYTIC MUREIN TRANSGLYCOSYLASE-RELATED"/>
    <property type="match status" value="1"/>
</dbReference>
<dbReference type="SUPFAM" id="SSF53955">
    <property type="entry name" value="Lysozyme-like"/>
    <property type="match status" value="1"/>
</dbReference>
<dbReference type="KEGG" id="smax:FJR03_04660"/>
<dbReference type="CDD" id="cd16893">
    <property type="entry name" value="LT_MltC_MltE"/>
    <property type="match status" value="1"/>
</dbReference>
<name>A0A7M1AUH6_9BACT</name>
<sequence>MLHKIFLSLVTATTLLVAEQSYTDQLKQFQQYKQSQENAFKQYQKAQQKAFEDYKKELGVFWDNPKLSNKTQWISYTKDKKTRTDVDFKNETIKIETLASSEKEAKAKINLALAKAVTIDTQKAYELDPLQNRLQKIAKPQNVISAKPDAKAILKNIVFTKPPKKKDVVEYVEKNTKDIQVKTSKKQKKVYFVEVKLPKDTTYKRSKTYLNDVVKNSKRQDISIALIFAIMHSESSFNPMARSHVPAYGLMQIVPRTAGIDAYNYLYKQKRLVSGSYLYNSKNNIELGSAYLHILYYQYLKHIKNPQSRLYCTIAAYNTGAGNVARAFVRSNSVPSAAKVINRLAPNEVYNRLLRDLKYDEPKHYLKRVTKRMKVYEEVYQGS</sequence>
<evidence type="ECO:0000259" key="2">
    <source>
        <dbReference type="Pfam" id="PF01464"/>
    </source>
</evidence>
<feature type="domain" description="Transglycosylase SLT" evidence="2">
    <location>
        <begin position="215"/>
        <end position="332"/>
    </location>
</feature>
<gene>
    <name evidence="3" type="ORF">FJR03_04660</name>
</gene>